<evidence type="ECO:0000313" key="1">
    <source>
        <dbReference type="EMBL" id="OUR95787.1"/>
    </source>
</evidence>
<gene>
    <name evidence="1" type="ORF">A9Q84_14900</name>
</gene>
<dbReference type="InterPro" id="IPR029035">
    <property type="entry name" value="DHS-like_NAD/FAD-binding_dom"/>
</dbReference>
<dbReference type="Pfam" id="PF13289">
    <property type="entry name" value="SIR2_2"/>
    <property type="match status" value="1"/>
</dbReference>
<dbReference type="EMBL" id="MAAO01000007">
    <property type="protein sequence ID" value="OUR95787.1"/>
    <property type="molecule type" value="Genomic_DNA"/>
</dbReference>
<comment type="caution">
    <text evidence="1">The sequence shown here is derived from an EMBL/GenBank/DDBJ whole genome shotgun (WGS) entry which is preliminary data.</text>
</comment>
<dbReference type="Gene3D" id="3.40.50.1220">
    <property type="entry name" value="TPP-binding domain"/>
    <property type="match status" value="1"/>
</dbReference>
<organism evidence="1 2">
    <name type="scientific">Halobacteriovorax marinus</name>
    <dbReference type="NCBI Taxonomy" id="97084"/>
    <lineage>
        <taxon>Bacteria</taxon>
        <taxon>Pseudomonadati</taxon>
        <taxon>Bdellovibrionota</taxon>
        <taxon>Bacteriovoracia</taxon>
        <taxon>Bacteriovoracales</taxon>
        <taxon>Halobacteriovoraceae</taxon>
        <taxon>Halobacteriovorax</taxon>
    </lineage>
</organism>
<reference evidence="2" key="1">
    <citation type="journal article" date="2017" name="Proc. Natl. Acad. Sci. U.S.A.">
        <title>Simulation of Deepwater Horizon oil plume reveals substrate specialization within a complex community of hydrocarbon-degraders.</title>
        <authorList>
            <person name="Hu P."/>
            <person name="Dubinsky E.A."/>
            <person name="Probst A.J."/>
            <person name="Wang J."/>
            <person name="Sieber C.M.K."/>
            <person name="Tom L.M."/>
            <person name="Gardinali P."/>
            <person name="Banfield J.F."/>
            <person name="Atlas R.M."/>
            <person name="Andersen G.L."/>
        </authorList>
    </citation>
    <scope>NUCLEOTIDE SEQUENCE [LARGE SCALE GENOMIC DNA]</scope>
</reference>
<evidence type="ECO:0000313" key="2">
    <source>
        <dbReference type="Proteomes" id="UP000196531"/>
    </source>
</evidence>
<dbReference type="Proteomes" id="UP000196531">
    <property type="component" value="Unassembled WGS sequence"/>
</dbReference>
<dbReference type="AlphaFoldDB" id="A0A1Y5F550"/>
<dbReference type="InterPro" id="IPR014583">
    <property type="entry name" value="Uncharacterised_Sir2-like"/>
</dbReference>
<dbReference type="PIRSF" id="PIRSF033541">
    <property type="entry name" value="ORF25P_Sir2"/>
    <property type="match status" value="1"/>
</dbReference>
<protein>
    <submittedName>
        <fullName evidence="1">Sir2 family NAD-dependent protein deacetylase</fullName>
    </submittedName>
</protein>
<proteinExistence type="predicted"/>
<sequence length="271" mass="31175">MNIGQELVDEIKNNQIILFAGAGLSMNLGLPSWSKLIDHMSEDLDIKSEDFQKMGNYLELAEYYQLTKGTIGPLRSWMDTNFHSENIKIKDSKAHELITQMKFPIIYTTNYDRWIEKSFDAFKEKYDKITNIFDFTQIHGDRTQIIKYHGDFDDDSSIVLTETSYFKRLALDTPLDMKLRTDSLGKSLLFIGYSLNDIDIRYLLYKLQLLWGDSLEKSMQPKSYIFLAKGNPVQEKILTSRGIESIISDDDDPGKGLVNFLESLKAQAFGS</sequence>
<name>A0A1Y5F550_9BACT</name>
<accession>A0A1Y5F550</accession>
<dbReference type="SUPFAM" id="SSF52467">
    <property type="entry name" value="DHS-like NAD/FAD-binding domain"/>
    <property type="match status" value="1"/>
</dbReference>